<comment type="caution">
    <text evidence="2">The sequence shown here is derived from an EMBL/GenBank/DDBJ whole genome shotgun (WGS) entry which is preliminary data.</text>
</comment>
<gene>
    <name evidence="2" type="ORF">EJB05_37107</name>
</gene>
<sequence length="372" mass="39395">MDVTAFVRRQARHCVRETAGTRHQALVCANVGVSEVWGKHRFLDGEPRPMQAVMKSNGDAATHRDLDGHPFVDAVLVVEVDAVNAETLEAALACRAYVRRVAADLALAVGEGEAELGGQLHLLPHPALQSLHMGITWSIFSANDLVGVGAVDVGGVEEGDAGGDGVVDERDHVRLGLGRAVEGGHSHAAEALRRDLQTLRAKLHARHGHRSCCHGREGQNNKGHGLVICIGEGCELGATRLKTPQKSEQQREGCGRNNWLRIPSGLLLGAVCSTDTALPAPAPATRATVASPCSLMHPDASNTFTVNTMLPSYRNTRKSPAASALAFTNSAHSPAKEAPSPLPPSSPPRTTSTCQNFPLVLVRVARRPCSCA</sequence>
<evidence type="ECO:0000313" key="2">
    <source>
        <dbReference type="EMBL" id="TVU13687.1"/>
    </source>
</evidence>
<feature type="region of interest" description="Disordered" evidence="1">
    <location>
        <begin position="330"/>
        <end position="353"/>
    </location>
</feature>
<name>A0A5J9TR41_9POAL</name>
<feature type="non-terminal residue" evidence="2">
    <location>
        <position position="1"/>
    </location>
</feature>
<reference evidence="2 3" key="1">
    <citation type="journal article" date="2019" name="Sci. Rep.">
        <title>A high-quality genome of Eragrostis curvula grass provides insights into Poaceae evolution and supports new strategies to enhance forage quality.</title>
        <authorList>
            <person name="Carballo J."/>
            <person name="Santos B.A.C.M."/>
            <person name="Zappacosta D."/>
            <person name="Garbus I."/>
            <person name="Selva J.P."/>
            <person name="Gallo C.A."/>
            <person name="Diaz A."/>
            <person name="Albertini E."/>
            <person name="Caccamo M."/>
            <person name="Echenique V."/>
        </authorList>
    </citation>
    <scope>NUCLEOTIDE SEQUENCE [LARGE SCALE GENOMIC DNA]</scope>
    <source>
        <strain evidence="3">cv. Victoria</strain>
        <tissue evidence="2">Leaf</tissue>
    </source>
</reference>
<proteinExistence type="predicted"/>
<accession>A0A5J9TR41</accession>
<keyword evidence="3" id="KW-1185">Reference proteome</keyword>
<dbReference type="EMBL" id="RWGY01000031">
    <property type="protein sequence ID" value="TVU13687.1"/>
    <property type="molecule type" value="Genomic_DNA"/>
</dbReference>
<protein>
    <submittedName>
        <fullName evidence="2">Uncharacterized protein</fullName>
    </submittedName>
</protein>
<dbReference type="Proteomes" id="UP000324897">
    <property type="component" value="Unassembled WGS sequence"/>
</dbReference>
<organism evidence="2 3">
    <name type="scientific">Eragrostis curvula</name>
    <name type="common">weeping love grass</name>
    <dbReference type="NCBI Taxonomy" id="38414"/>
    <lineage>
        <taxon>Eukaryota</taxon>
        <taxon>Viridiplantae</taxon>
        <taxon>Streptophyta</taxon>
        <taxon>Embryophyta</taxon>
        <taxon>Tracheophyta</taxon>
        <taxon>Spermatophyta</taxon>
        <taxon>Magnoliopsida</taxon>
        <taxon>Liliopsida</taxon>
        <taxon>Poales</taxon>
        <taxon>Poaceae</taxon>
        <taxon>PACMAD clade</taxon>
        <taxon>Chloridoideae</taxon>
        <taxon>Eragrostideae</taxon>
        <taxon>Eragrostidinae</taxon>
        <taxon>Eragrostis</taxon>
    </lineage>
</organism>
<evidence type="ECO:0000256" key="1">
    <source>
        <dbReference type="SAM" id="MobiDB-lite"/>
    </source>
</evidence>
<dbReference type="AlphaFoldDB" id="A0A5J9TR41"/>
<dbReference type="Gramene" id="TVU13687">
    <property type="protein sequence ID" value="TVU13687"/>
    <property type="gene ID" value="EJB05_37107"/>
</dbReference>
<feature type="non-terminal residue" evidence="2">
    <location>
        <position position="372"/>
    </location>
</feature>
<evidence type="ECO:0000313" key="3">
    <source>
        <dbReference type="Proteomes" id="UP000324897"/>
    </source>
</evidence>